<dbReference type="EMBL" id="CDRZ01000043">
    <property type="protein sequence ID" value="CEO87961.1"/>
    <property type="molecule type" value="Genomic_DNA"/>
</dbReference>
<accession>A0A0B7MJ13</accession>
<proteinExistence type="predicted"/>
<dbReference type="AlphaFoldDB" id="A0A0B7MJ13"/>
<reference evidence="2" key="1">
    <citation type="submission" date="2015-01" db="EMBL/GenBank/DDBJ databases">
        <authorList>
            <person name="Manzoor Shahid"/>
            <person name="Zubair Saima"/>
        </authorList>
    </citation>
    <scope>NUCLEOTIDE SEQUENCE [LARGE SCALE GENOMIC DNA]</scope>
    <source>
        <strain evidence="2">Sp3</strain>
    </source>
</reference>
<gene>
    <name evidence="1" type="ORF">SSCH_1370011</name>
</gene>
<evidence type="ECO:0000313" key="1">
    <source>
        <dbReference type="EMBL" id="CEO87961.1"/>
    </source>
</evidence>
<dbReference type="Proteomes" id="UP000046155">
    <property type="component" value="Unassembled WGS sequence"/>
</dbReference>
<organism evidence="1 2">
    <name type="scientific">Syntrophaceticus schinkii</name>
    <dbReference type="NCBI Taxonomy" id="499207"/>
    <lineage>
        <taxon>Bacteria</taxon>
        <taxon>Bacillati</taxon>
        <taxon>Bacillota</taxon>
        <taxon>Clostridia</taxon>
        <taxon>Thermoanaerobacterales</taxon>
        <taxon>Thermoanaerobacterales Family III. Incertae Sedis</taxon>
        <taxon>Syntrophaceticus</taxon>
    </lineage>
</organism>
<keyword evidence="2" id="KW-1185">Reference proteome</keyword>
<evidence type="ECO:0008006" key="3">
    <source>
        <dbReference type="Google" id="ProtNLM"/>
    </source>
</evidence>
<dbReference type="RefSeq" id="WP_156972070.1">
    <property type="nucleotide sequence ID" value="NZ_CDRZ01000043.1"/>
</dbReference>
<name>A0A0B7MJ13_9FIRM</name>
<evidence type="ECO:0000313" key="2">
    <source>
        <dbReference type="Proteomes" id="UP000046155"/>
    </source>
</evidence>
<sequence length="52" mass="5740">MKRLLLHGLIKRVARSRKYYLTKLGKAVITTGLKTKALFIILSLAGLEVATA</sequence>
<protein>
    <recommendedName>
        <fullName evidence="3">PadR family transcriptional regulator</fullName>
    </recommendedName>
</protein>